<reference evidence="2 3" key="1">
    <citation type="submission" date="2023-02" db="EMBL/GenBank/DDBJ databases">
        <title>Genome sequence of Lacticaseibacillus sp. KACC 23028.</title>
        <authorList>
            <person name="Kim S."/>
            <person name="Heo J."/>
            <person name="Kwon S.-W."/>
        </authorList>
    </citation>
    <scope>NUCLEOTIDE SEQUENCE [LARGE SCALE GENOMIC DNA]</scope>
    <source>
        <strain evidence="2 3">KACC 23028</strain>
    </source>
</reference>
<sequence>MKKNIALIAAALLAASPVIAPAMNTMAATAKPDTAAAANAAFPHAGAESLENGVVTVAIIGKGAPVYSTYKDSAKTSRYLPYGSSWKYRGVVKYTDGSTWFDLGGNQWVKYGDLIHGTLSKQSGTLKINYVPGYAIAVWNNYEYGQFTGKRLKHGTSWKYFKIVYADNGKVMYNVGGNQWIDGHYVKVMK</sequence>
<proteinExistence type="predicted"/>
<keyword evidence="1" id="KW-0732">Signal</keyword>
<evidence type="ECO:0008006" key="4">
    <source>
        <dbReference type="Google" id="ProtNLM"/>
    </source>
</evidence>
<dbReference type="RefSeq" id="WP_274259955.1">
    <property type="nucleotide sequence ID" value="NZ_CP117884.1"/>
</dbReference>
<feature type="signal peptide" evidence="1">
    <location>
        <begin position="1"/>
        <end position="22"/>
    </location>
</feature>
<name>A0ABY7WTI9_9LACO</name>
<organism evidence="2 3">
    <name type="scientific">Lacticaseibacillus pabuli</name>
    <dbReference type="NCBI Taxonomy" id="3025672"/>
    <lineage>
        <taxon>Bacteria</taxon>
        <taxon>Bacillati</taxon>
        <taxon>Bacillota</taxon>
        <taxon>Bacilli</taxon>
        <taxon>Lactobacillales</taxon>
        <taxon>Lactobacillaceae</taxon>
        <taxon>Lacticaseibacillus</taxon>
    </lineage>
</organism>
<gene>
    <name evidence="2" type="ORF">PQ472_11360</name>
</gene>
<dbReference type="Proteomes" id="UP001220377">
    <property type="component" value="Chromosome"/>
</dbReference>
<evidence type="ECO:0000313" key="3">
    <source>
        <dbReference type="Proteomes" id="UP001220377"/>
    </source>
</evidence>
<protein>
    <recommendedName>
        <fullName evidence="4">Surface layer protein A domain-containing protein</fullName>
    </recommendedName>
</protein>
<feature type="chain" id="PRO_5046292463" description="Surface layer protein A domain-containing protein" evidence="1">
    <location>
        <begin position="23"/>
        <end position="190"/>
    </location>
</feature>
<accession>A0ABY7WTI9</accession>
<evidence type="ECO:0000313" key="2">
    <source>
        <dbReference type="EMBL" id="WDF82475.1"/>
    </source>
</evidence>
<evidence type="ECO:0000256" key="1">
    <source>
        <dbReference type="SAM" id="SignalP"/>
    </source>
</evidence>
<keyword evidence="3" id="KW-1185">Reference proteome</keyword>
<dbReference type="EMBL" id="CP117884">
    <property type="protein sequence ID" value="WDF82475.1"/>
    <property type="molecule type" value="Genomic_DNA"/>
</dbReference>